<proteinExistence type="predicted"/>
<dbReference type="SUPFAM" id="SSF52540">
    <property type="entry name" value="P-loop containing nucleoside triphosphate hydrolases"/>
    <property type="match status" value="1"/>
</dbReference>
<protein>
    <submittedName>
        <fullName evidence="1">AAA family ATPase</fullName>
    </submittedName>
</protein>
<gene>
    <name evidence="1" type="ORF">LQG66_16590</name>
</gene>
<dbReference type="RefSeq" id="WP_231327268.1">
    <property type="nucleotide sequence ID" value="NZ_CP088156.1"/>
</dbReference>
<keyword evidence="2" id="KW-1185">Reference proteome</keyword>
<dbReference type="EMBL" id="CP088156">
    <property type="protein sequence ID" value="UFZ07819.1"/>
    <property type="molecule type" value="Genomic_DNA"/>
</dbReference>
<sequence>MRPKIVALTGLSGVGKSTLLVAVAPRLPFQHLEASSLIKKGRAIMLGQTVAQDQLRYSDLDENQNLLVRGLEASINHASQLVVLDSHTLIERDTEHFLIGPEVFAALELAVMIFLREEPHEIEKRRVNDQSRLRPRKDAAALAKVQAEAVAQAELICREIGVPLHVEMPSNVDGLVDLLCRYSN</sequence>
<dbReference type="Gene3D" id="3.40.50.300">
    <property type="entry name" value="P-loop containing nucleotide triphosphate hydrolases"/>
    <property type="match status" value="1"/>
</dbReference>
<dbReference type="Proteomes" id="UP001431010">
    <property type="component" value="Chromosome"/>
</dbReference>
<evidence type="ECO:0000313" key="2">
    <source>
        <dbReference type="Proteomes" id="UP001431010"/>
    </source>
</evidence>
<organism evidence="1 2">
    <name type="scientific">Bradyrhizobium ontarionense</name>
    <dbReference type="NCBI Taxonomy" id="2898149"/>
    <lineage>
        <taxon>Bacteria</taxon>
        <taxon>Pseudomonadati</taxon>
        <taxon>Pseudomonadota</taxon>
        <taxon>Alphaproteobacteria</taxon>
        <taxon>Hyphomicrobiales</taxon>
        <taxon>Nitrobacteraceae</taxon>
        <taxon>Bradyrhizobium</taxon>
    </lineage>
</organism>
<dbReference type="InterPro" id="IPR027417">
    <property type="entry name" value="P-loop_NTPase"/>
</dbReference>
<accession>A0ABY3RKM6</accession>
<dbReference type="Pfam" id="PF13207">
    <property type="entry name" value="AAA_17"/>
    <property type="match status" value="1"/>
</dbReference>
<evidence type="ECO:0000313" key="1">
    <source>
        <dbReference type="EMBL" id="UFZ07819.1"/>
    </source>
</evidence>
<reference evidence="1" key="1">
    <citation type="journal article" date="2024" name="Antonie Van Leeuwenhoek">
        <title>Bradyrhizobium ontarionense sp. nov., a novel bacterial symbiont isolated from Aeschynomene indica (Indian jointvetch), harbours photosynthesis, nitrogen fixation and nitrous oxide (N2O) reductase genes.</title>
        <authorList>
            <person name="Bromfield E.S.P."/>
            <person name="Cloutier S."/>
        </authorList>
    </citation>
    <scope>NUCLEOTIDE SEQUENCE</scope>
    <source>
        <strain evidence="1">A19</strain>
    </source>
</reference>
<name>A0ABY3RKM6_9BRAD</name>